<keyword evidence="1" id="KW-1133">Transmembrane helix</keyword>
<dbReference type="RefSeq" id="WP_147343214.1">
    <property type="nucleotide sequence ID" value="NZ_QRXV01000044.1"/>
</dbReference>
<sequence>QTDTSRLRSYTLLAKLKNGVVLIDEITAQIKTGVEPVEALLSASSSRLRPVMMASGTTILGMIPLISDAMFGPMAVAIMGGLLVGTIITLMIIPVFYALFFNIKCD</sequence>
<proteinExistence type="predicted"/>
<dbReference type="Gene3D" id="1.20.1640.10">
    <property type="entry name" value="Multidrug efflux transporter AcrB transmembrane domain"/>
    <property type="match status" value="1"/>
</dbReference>
<dbReference type="SUPFAM" id="SSF82866">
    <property type="entry name" value="Multidrug efflux transporter AcrB transmembrane domain"/>
    <property type="match status" value="1"/>
</dbReference>
<dbReference type="Proteomes" id="UP000284022">
    <property type="component" value="Unassembled WGS sequence"/>
</dbReference>
<dbReference type="InterPro" id="IPR001036">
    <property type="entry name" value="Acrflvin-R"/>
</dbReference>
<feature type="transmembrane region" description="Helical" evidence="1">
    <location>
        <begin position="51"/>
        <end position="71"/>
    </location>
</feature>
<evidence type="ECO:0000313" key="2">
    <source>
        <dbReference type="EMBL" id="RGU34382.1"/>
    </source>
</evidence>
<keyword evidence="1" id="KW-0812">Transmembrane</keyword>
<reference evidence="2 3" key="1">
    <citation type="submission" date="2018-08" db="EMBL/GenBank/DDBJ databases">
        <title>A genome reference for cultivated species of the human gut microbiota.</title>
        <authorList>
            <person name="Zou Y."/>
            <person name="Xue W."/>
            <person name="Luo G."/>
        </authorList>
    </citation>
    <scope>NUCLEOTIDE SEQUENCE [LARGE SCALE GENOMIC DNA]</scope>
    <source>
        <strain evidence="2 3">AF17-20</strain>
    </source>
</reference>
<dbReference type="PANTHER" id="PTHR32063:SF18">
    <property type="entry name" value="CATION EFFLUX SYSTEM PROTEIN"/>
    <property type="match status" value="1"/>
</dbReference>
<name>A0A412S9M9_BACUN</name>
<feature type="non-terminal residue" evidence="2">
    <location>
        <position position="1"/>
    </location>
</feature>
<organism evidence="2 3">
    <name type="scientific">Bacteroides uniformis</name>
    <dbReference type="NCBI Taxonomy" id="820"/>
    <lineage>
        <taxon>Bacteria</taxon>
        <taxon>Pseudomonadati</taxon>
        <taxon>Bacteroidota</taxon>
        <taxon>Bacteroidia</taxon>
        <taxon>Bacteroidales</taxon>
        <taxon>Bacteroidaceae</taxon>
        <taxon>Bacteroides</taxon>
    </lineage>
</organism>
<evidence type="ECO:0000313" key="3">
    <source>
        <dbReference type="Proteomes" id="UP000284022"/>
    </source>
</evidence>
<dbReference type="PANTHER" id="PTHR32063">
    <property type="match status" value="1"/>
</dbReference>
<dbReference type="GO" id="GO:0005886">
    <property type="term" value="C:plasma membrane"/>
    <property type="evidence" value="ECO:0007669"/>
    <property type="project" value="TreeGrafter"/>
</dbReference>
<accession>A0A412S9M9</accession>
<evidence type="ECO:0000256" key="1">
    <source>
        <dbReference type="SAM" id="Phobius"/>
    </source>
</evidence>
<protein>
    <submittedName>
        <fullName evidence="2">AcrB/AcrD/AcrF family protein</fullName>
    </submittedName>
</protein>
<keyword evidence="1" id="KW-0472">Membrane</keyword>
<comment type="caution">
    <text evidence="2">The sequence shown here is derived from an EMBL/GenBank/DDBJ whole genome shotgun (WGS) entry which is preliminary data.</text>
</comment>
<dbReference type="Pfam" id="PF00873">
    <property type="entry name" value="ACR_tran"/>
    <property type="match status" value="1"/>
</dbReference>
<feature type="transmembrane region" description="Helical" evidence="1">
    <location>
        <begin position="77"/>
        <end position="100"/>
    </location>
</feature>
<dbReference type="GO" id="GO:0042910">
    <property type="term" value="F:xenobiotic transmembrane transporter activity"/>
    <property type="evidence" value="ECO:0007669"/>
    <property type="project" value="TreeGrafter"/>
</dbReference>
<gene>
    <name evidence="2" type="ORF">DWW83_21250</name>
</gene>
<dbReference type="EMBL" id="QRXV01000044">
    <property type="protein sequence ID" value="RGU34382.1"/>
    <property type="molecule type" value="Genomic_DNA"/>
</dbReference>
<dbReference type="AlphaFoldDB" id="A0A412S9M9"/>